<dbReference type="GO" id="GO:0006950">
    <property type="term" value="P:response to stress"/>
    <property type="evidence" value="ECO:0007669"/>
    <property type="project" value="TreeGrafter"/>
</dbReference>
<dbReference type="PROSITE" id="PS50995">
    <property type="entry name" value="HTH_MARR_2"/>
    <property type="match status" value="1"/>
</dbReference>
<dbReference type="AlphaFoldDB" id="A0AAD3NYW2"/>
<dbReference type="EMBL" id="BSFH01000032">
    <property type="protein sequence ID" value="GLK65126.1"/>
    <property type="molecule type" value="Genomic_DNA"/>
</dbReference>
<dbReference type="PANTHER" id="PTHR33164">
    <property type="entry name" value="TRANSCRIPTIONAL REGULATOR, MARR FAMILY"/>
    <property type="match status" value="1"/>
</dbReference>
<protein>
    <submittedName>
        <fullName evidence="2">MarR family transcriptional regulator</fullName>
    </submittedName>
</protein>
<reference evidence="2" key="1">
    <citation type="journal article" date="2014" name="Int. J. Syst. Evol. Microbiol.">
        <title>Complete genome sequence of Corynebacterium casei LMG S-19264T (=DSM 44701T), isolated from a smear-ripened cheese.</title>
        <authorList>
            <consortium name="US DOE Joint Genome Institute (JGI-PGF)"/>
            <person name="Walter F."/>
            <person name="Albersmeier A."/>
            <person name="Kalinowski J."/>
            <person name="Ruckert C."/>
        </authorList>
    </citation>
    <scope>NUCLEOTIDE SEQUENCE</scope>
    <source>
        <strain evidence="2">VKM B-2222</strain>
    </source>
</reference>
<name>A0AAD3NYW2_9RHOB</name>
<feature type="domain" description="HTH marR-type" evidence="1">
    <location>
        <begin position="23"/>
        <end position="157"/>
    </location>
</feature>
<dbReference type="PANTHER" id="PTHR33164:SF43">
    <property type="entry name" value="HTH-TYPE TRANSCRIPTIONAL REPRESSOR YETL"/>
    <property type="match status" value="1"/>
</dbReference>
<accession>A0AAD3NYW2</accession>
<comment type="caution">
    <text evidence="2">The sequence shown here is derived from an EMBL/GenBank/DDBJ whole genome shotgun (WGS) entry which is preliminary data.</text>
</comment>
<dbReference type="InterPro" id="IPR036388">
    <property type="entry name" value="WH-like_DNA-bd_sf"/>
</dbReference>
<dbReference type="RefSeq" id="WP_271179958.1">
    <property type="nucleotide sequence ID" value="NZ_BSFH01000032.1"/>
</dbReference>
<dbReference type="Proteomes" id="UP001143349">
    <property type="component" value="Unassembled WGS sequence"/>
</dbReference>
<keyword evidence="3" id="KW-1185">Reference proteome</keyword>
<dbReference type="InterPro" id="IPR036390">
    <property type="entry name" value="WH_DNA-bd_sf"/>
</dbReference>
<evidence type="ECO:0000313" key="2">
    <source>
        <dbReference type="EMBL" id="GLK65126.1"/>
    </source>
</evidence>
<dbReference type="Gene3D" id="1.10.10.10">
    <property type="entry name" value="Winged helix-like DNA-binding domain superfamily/Winged helix DNA-binding domain"/>
    <property type="match status" value="1"/>
</dbReference>
<evidence type="ECO:0000259" key="1">
    <source>
        <dbReference type="PROSITE" id="PS50995"/>
    </source>
</evidence>
<evidence type="ECO:0000313" key="3">
    <source>
        <dbReference type="Proteomes" id="UP001143349"/>
    </source>
</evidence>
<organism evidence="2 3">
    <name type="scientific">Paracoccus kondratievae</name>
    <dbReference type="NCBI Taxonomy" id="135740"/>
    <lineage>
        <taxon>Bacteria</taxon>
        <taxon>Pseudomonadati</taxon>
        <taxon>Pseudomonadota</taxon>
        <taxon>Alphaproteobacteria</taxon>
        <taxon>Rhodobacterales</taxon>
        <taxon>Paracoccaceae</taxon>
        <taxon>Paracoccus</taxon>
    </lineage>
</organism>
<dbReference type="SUPFAM" id="SSF46785">
    <property type="entry name" value="Winged helix' DNA-binding domain"/>
    <property type="match status" value="1"/>
</dbReference>
<sequence>MTQPDSDFTVTPQVQDKGLARQRLRLWVHMLKAVRHIESDLRDRLRRDFDMTLPRFDVLAALHAAPEGLKMTDLSQQLMVSNGNVTGIVDRLVKDGLAERQVSETDRRAFLVQITPQGRQLMDRILTVHLAWINDLLRDVSETDIARGIAIMMDIRHKRPI</sequence>
<dbReference type="Pfam" id="PF12802">
    <property type="entry name" value="MarR_2"/>
    <property type="match status" value="1"/>
</dbReference>
<dbReference type="GO" id="GO:0003700">
    <property type="term" value="F:DNA-binding transcription factor activity"/>
    <property type="evidence" value="ECO:0007669"/>
    <property type="project" value="InterPro"/>
</dbReference>
<dbReference type="InterPro" id="IPR039422">
    <property type="entry name" value="MarR/SlyA-like"/>
</dbReference>
<dbReference type="PRINTS" id="PR00598">
    <property type="entry name" value="HTHMARR"/>
</dbReference>
<proteinExistence type="predicted"/>
<gene>
    <name evidence="2" type="ORF">GCM10017635_25970</name>
</gene>
<dbReference type="SMART" id="SM00347">
    <property type="entry name" value="HTH_MARR"/>
    <property type="match status" value="1"/>
</dbReference>
<dbReference type="InterPro" id="IPR000835">
    <property type="entry name" value="HTH_MarR-typ"/>
</dbReference>
<reference evidence="2" key="2">
    <citation type="submission" date="2023-01" db="EMBL/GenBank/DDBJ databases">
        <authorList>
            <person name="Sun Q."/>
            <person name="Evtushenko L."/>
        </authorList>
    </citation>
    <scope>NUCLEOTIDE SEQUENCE</scope>
    <source>
        <strain evidence="2">VKM B-2222</strain>
    </source>
</reference>